<feature type="compositionally biased region" description="Acidic residues" evidence="1">
    <location>
        <begin position="8"/>
        <end position="17"/>
    </location>
</feature>
<feature type="region of interest" description="Disordered" evidence="1">
    <location>
        <begin position="1"/>
        <end position="52"/>
    </location>
</feature>
<dbReference type="AlphaFoldDB" id="A0A834ABN1"/>
<gene>
    <name evidence="2" type="ORF">HJG60_007471</name>
</gene>
<evidence type="ECO:0000256" key="1">
    <source>
        <dbReference type="SAM" id="MobiDB-lite"/>
    </source>
</evidence>
<reference evidence="2 3" key="1">
    <citation type="journal article" date="2020" name="Nature">
        <title>Six reference-quality genomes reveal evolution of bat adaptations.</title>
        <authorList>
            <person name="Jebb D."/>
            <person name="Huang Z."/>
            <person name="Pippel M."/>
            <person name="Hughes G.M."/>
            <person name="Lavrichenko K."/>
            <person name="Devanna P."/>
            <person name="Winkler S."/>
            <person name="Jermiin L.S."/>
            <person name="Skirmuntt E.C."/>
            <person name="Katzourakis A."/>
            <person name="Burkitt-Gray L."/>
            <person name="Ray D.A."/>
            <person name="Sullivan K.A.M."/>
            <person name="Roscito J.G."/>
            <person name="Kirilenko B.M."/>
            <person name="Davalos L.M."/>
            <person name="Corthals A.P."/>
            <person name="Power M.L."/>
            <person name="Jones G."/>
            <person name="Ransome R.D."/>
            <person name="Dechmann D.K.N."/>
            <person name="Locatelli A.G."/>
            <person name="Puechmaille S.J."/>
            <person name="Fedrigo O."/>
            <person name="Jarvis E.D."/>
            <person name="Hiller M."/>
            <person name="Vernes S.C."/>
            <person name="Myers E.W."/>
            <person name="Teeling E.C."/>
        </authorList>
    </citation>
    <scope>NUCLEOTIDE SEQUENCE [LARGE SCALE GENOMIC DNA]</scope>
    <source>
        <strain evidence="2">Bat1K_MPI-CBG_1</strain>
    </source>
</reference>
<evidence type="ECO:0000313" key="3">
    <source>
        <dbReference type="Proteomes" id="UP000664940"/>
    </source>
</evidence>
<evidence type="ECO:0000313" key="2">
    <source>
        <dbReference type="EMBL" id="KAF6109404.1"/>
    </source>
</evidence>
<comment type="caution">
    <text evidence="2">The sequence shown here is derived from an EMBL/GenBank/DDBJ whole genome shotgun (WGS) entry which is preliminary data.</text>
</comment>
<name>A0A834ABN1_9CHIR</name>
<feature type="compositionally biased region" description="Acidic residues" evidence="1">
    <location>
        <begin position="25"/>
        <end position="40"/>
    </location>
</feature>
<sequence length="187" mass="21163">MEEKASELEEEEESLELEEGKETSELGEEGEGASELEDKEEATALGKEQPSTFQSCSVVVNTKHGVEITTDELKNILAKEAEDSEKEEEERSEWELGVFLLWEEGKDFEIQKLKTTSQIEKKEDSYTLKEIACSYLASDSEKKTLVKHELTSKETDLIQETGENVRSVIGIFGEIQEEIRSIENSHP</sequence>
<proteinExistence type="predicted"/>
<accession>A0A834ABN1</accession>
<dbReference type="EMBL" id="JABVXQ010000005">
    <property type="protein sequence ID" value="KAF6109404.1"/>
    <property type="molecule type" value="Genomic_DNA"/>
</dbReference>
<organism evidence="2 3">
    <name type="scientific">Phyllostomus discolor</name>
    <name type="common">pale spear-nosed bat</name>
    <dbReference type="NCBI Taxonomy" id="89673"/>
    <lineage>
        <taxon>Eukaryota</taxon>
        <taxon>Metazoa</taxon>
        <taxon>Chordata</taxon>
        <taxon>Craniata</taxon>
        <taxon>Vertebrata</taxon>
        <taxon>Euteleostomi</taxon>
        <taxon>Mammalia</taxon>
        <taxon>Eutheria</taxon>
        <taxon>Laurasiatheria</taxon>
        <taxon>Chiroptera</taxon>
        <taxon>Yangochiroptera</taxon>
        <taxon>Phyllostomidae</taxon>
        <taxon>Phyllostominae</taxon>
        <taxon>Phyllostomus</taxon>
    </lineage>
</organism>
<dbReference type="Proteomes" id="UP000664940">
    <property type="component" value="Unassembled WGS sequence"/>
</dbReference>
<protein>
    <submittedName>
        <fullName evidence="2">LINE1 type transposase domain containing 1</fullName>
    </submittedName>
</protein>